<proteinExistence type="predicted"/>
<organism evidence="1 2">
    <name type="scientific">Romanomermis culicivorax</name>
    <name type="common">Nematode worm</name>
    <dbReference type="NCBI Taxonomy" id="13658"/>
    <lineage>
        <taxon>Eukaryota</taxon>
        <taxon>Metazoa</taxon>
        <taxon>Ecdysozoa</taxon>
        <taxon>Nematoda</taxon>
        <taxon>Enoplea</taxon>
        <taxon>Dorylaimia</taxon>
        <taxon>Mermithida</taxon>
        <taxon>Mermithoidea</taxon>
        <taxon>Mermithidae</taxon>
        <taxon>Romanomermis</taxon>
    </lineage>
</organism>
<evidence type="ECO:0000313" key="2">
    <source>
        <dbReference type="WBParaSite" id="nRc.2.0.1.t21027-RA"/>
    </source>
</evidence>
<sequence length="85" mass="9822">MQLGEEVEQLCCHKKTLIKALETIAELPDKLESDNKNKARKLKTLLLDIKKQQFGIYTRKLLNQVQCDTEEDNLLACLTLANYEE</sequence>
<dbReference type="Proteomes" id="UP000887565">
    <property type="component" value="Unplaced"/>
</dbReference>
<evidence type="ECO:0000313" key="1">
    <source>
        <dbReference type="Proteomes" id="UP000887565"/>
    </source>
</evidence>
<protein>
    <submittedName>
        <fullName evidence="2">Uncharacterized protein</fullName>
    </submittedName>
</protein>
<accession>A0A915J3I3</accession>
<name>A0A915J3I3_ROMCU</name>
<dbReference type="AlphaFoldDB" id="A0A915J3I3"/>
<reference evidence="2" key="1">
    <citation type="submission" date="2022-11" db="UniProtKB">
        <authorList>
            <consortium name="WormBaseParasite"/>
        </authorList>
    </citation>
    <scope>IDENTIFICATION</scope>
</reference>
<dbReference type="WBParaSite" id="nRc.2.0.1.t21027-RA">
    <property type="protein sequence ID" value="nRc.2.0.1.t21027-RA"/>
    <property type="gene ID" value="nRc.2.0.1.g21027"/>
</dbReference>
<keyword evidence="1" id="KW-1185">Reference proteome</keyword>